<proteinExistence type="predicted"/>
<gene>
    <name evidence="2" type="ORF">Tci_543669</name>
</gene>
<feature type="region of interest" description="Disordered" evidence="1">
    <location>
        <begin position="205"/>
        <end position="232"/>
    </location>
</feature>
<evidence type="ECO:0000256" key="1">
    <source>
        <dbReference type="SAM" id="MobiDB-lite"/>
    </source>
</evidence>
<sequence>VKNGIMKLYFVRTEYQLADIFTKPLPRERFNFLIEMLGMRSMSSEMLKRLTEEENETMTTIAQQIALDNVLVALEIQRGIGKCNMRINPGMKPKEPTYQVIKGQEFDEPPSKEETRSFIRELGHSRKIKYITDKTQNKSDSAISSEETPFKKKLAKAKKYVPSTKKPVTKPKLTKKKAPLKADRGKGLNVLSEVALSEAAQLKEATKRSKKIFHISHASGSGDGTDFESRVP</sequence>
<dbReference type="EMBL" id="BKCJ010314037">
    <property type="protein sequence ID" value="GEZ71696.1"/>
    <property type="molecule type" value="Genomic_DNA"/>
</dbReference>
<accession>A0A699INW7</accession>
<name>A0A699INW7_TANCI</name>
<reference evidence="2" key="1">
    <citation type="journal article" date="2019" name="Sci. Rep.">
        <title>Draft genome of Tanacetum cinerariifolium, the natural source of mosquito coil.</title>
        <authorList>
            <person name="Yamashiro T."/>
            <person name="Shiraishi A."/>
            <person name="Satake H."/>
            <person name="Nakayama K."/>
        </authorList>
    </citation>
    <scope>NUCLEOTIDE SEQUENCE</scope>
</reference>
<feature type="compositionally biased region" description="Basic residues" evidence="1">
    <location>
        <begin position="167"/>
        <end position="179"/>
    </location>
</feature>
<organism evidence="2">
    <name type="scientific">Tanacetum cinerariifolium</name>
    <name type="common">Dalmatian daisy</name>
    <name type="synonym">Chrysanthemum cinerariifolium</name>
    <dbReference type="NCBI Taxonomy" id="118510"/>
    <lineage>
        <taxon>Eukaryota</taxon>
        <taxon>Viridiplantae</taxon>
        <taxon>Streptophyta</taxon>
        <taxon>Embryophyta</taxon>
        <taxon>Tracheophyta</taxon>
        <taxon>Spermatophyta</taxon>
        <taxon>Magnoliopsida</taxon>
        <taxon>eudicotyledons</taxon>
        <taxon>Gunneridae</taxon>
        <taxon>Pentapetalae</taxon>
        <taxon>asterids</taxon>
        <taxon>campanulids</taxon>
        <taxon>Asterales</taxon>
        <taxon>Asteraceae</taxon>
        <taxon>Asteroideae</taxon>
        <taxon>Anthemideae</taxon>
        <taxon>Anthemidinae</taxon>
        <taxon>Tanacetum</taxon>
    </lineage>
</organism>
<evidence type="ECO:0000313" key="2">
    <source>
        <dbReference type="EMBL" id="GEZ71696.1"/>
    </source>
</evidence>
<feature type="non-terminal residue" evidence="2">
    <location>
        <position position="232"/>
    </location>
</feature>
<protein>
    <submittedName>
        <fullName evidence="2">Retrovirus-related Pol polyprotein from transposon TNT 1-94</fullName>
    </submittedName>
</protein>
<feature type="region of interest" description="Disordered" evidence="1">
    <location>
        <begin position="161"/>
        <end position="186"/>
    </location>
</feature>
<feature type="non-terminal residue" evidence="2">
    <location>
        <position position="1"/>
    </location>
</feature>
<dbReference type="AlphaFoldDB" id="A0A699INW7"/>
<comment type="caution">
    <text evidence="2">The sequence shown here is derived from an EMBL/GenBank/DDBJ whole genome shotgun (WGS) entry which is preliminary data.</text>
</comment>